<dbReference type="AlphaFoldDB" id="A0A7C8PY77"/>
<evidence type="ECO:0000313" key="2">
    <source>
        <dbReference type="Proteomes" id="UP000297595"/>
    </source>
</evidence>
<reference evidence="1 2" key="1">
    <citation type="submission" date="2019-03" db="EMBL/GenBank/DDBJ databases">
        <title>Nematode-trapping fungi genome.</title>
        <authorList>
            <person name="Vidal-Diez De Ulzurrun G."/>
        </authorList>
    </citation>
    <scope>NUCLEOTIDE SEQUENCE [LARGE SCALE GENOMIC DNA]</scope>
    <source>
        <strain evidence="1 2">TWF154</strain>
    </source>
</reference>
<dbReference type="Proteomes" id="UP000297595">
    <property type="component" value="Unassembled WGS sequence"/>
</dbReference>
<proteinExistence type="predicted"/>
<evidence type="ECO:0000313" key="1">
    <source>
        <dbReference type="EMBL" id="TGJ69844.1"/>
    </source>
</evidence>
<comment type="caution">
    <text evidence="1">The sequence shown here is derived from an EMBL/GenBank/DDBJ whole genome shotgun (WGS) entry which is preliminary data.</text>
</comment>
<protein>
    <submittedName>
        <fullName evidence="1">Uncharacterized protein</fullName>
    </submittedName>
</protein>
<sequence length="67" mass="7271">MHSPEVVLYQQLAICNTATVVKLLHAGVLIDSKDQGHGAPDANNVERVRLGYVRFACDVSGVACYRT</sequence>
<organism evidence="1 2">
    <name type="scientific">Orbilia oligospora</name>
    <name type="common">Nematode-trapping fungus</name>
    <name type="synonym">Arthrobotrys oligospora</name>
    <dbReference type="NCBI Taxonomy" id="2813651"/>
    <lineage>
        <taxon>Eukaryota</taxon>
        <taxon>Fungi</taxon>
        <taxon>Dikarya</taxon>
        <taxon>Ascomycota</taxon>
        <taxon>Pezizomycotina</taxon>
        <taxon>Orbiliomycetes</taxon>
        <taxon>Orbiliales</taxon>
        <taxon>Orbiliaceae</taxon>
        <taxon>Orbilia</taxon>
    </lineage>
</organism>
<accession>A0A7C8PY77</accession>
<dbReference type="EMBL" id="SOZJ01000003">
    <property type="protein sequence ID" value="TGJ69844.1"/>
    <property type="molecule type" value="Genomic_DNA"/>
</dbReference>
<gene>
    <name evidence="1" type="ORF">EYR41_005853</name>
</gene>
<name>A0A7C8PY77_ORBOL</name>